<dbReference type="Proteomes" id="UP001151532">
    <property type="component" value="Chromosome 1"/>
</dbReference>
<dbReference type="GO" id="GO:0033962">
    <property type="term" value="P:P-body assembly"/>
    <property type="evidence" value="ECO:0007669"/>
    <property type="project" value="TreeGrafter"/>
</dbReference>
<dbReference type="AlphaFoldDB" id="A0A9Q0YV05"/>
<dbReference type="PANTHER" id="PTHR13586:SF23">
    <property type="entry name" value="DECAPPING 5-LIKE PROTEIN-RELATED"/>
    <property type="match status" value="1"/>
</dbReference>
<dbReference type="PANTHER" id="PTHR13586">
    <property type="entry name" value="SCD6 PROTEIN-RELATED"/>
    <property type="match status" value="1"/>
</dbReference>
<dbReference type="InterPro" id="IPR025762">
    <property type="entry name" value="DFDF"/>
</dbReference>
<proteinExistence type="predicted"/>
<dbReference type="InterPro" id="IPR025761">
    <property type="entry name" value="FFD_box"/>
</dbReference>
<keyword evidence="8" id="KW-1185">Reference proteome</keyword>
<dbReference type="PROSITE" id="PS51513">
    <property type="entry name" value="FFD"/>
    <property type="match status" value="1"/>
</dbReference>
<dbReference type="PROSITE" id="PS52002">
    <property type="entry name" value="SM"/>
    <property type="match status" value="1"/>
</dbReference>
<evidence type="ECO:0000259" key="6">
    <source>
        <dbReference type="PROSITE" id="PS52002"/>
    </source>
</evidence>
<feature type="short sequence motif" description="TFG box" evidence="2">
    <location>
        <begin position="461"/>
        <end position="481"/>
    </location>
</feature>
<evidence type="ECO:0000313" key="7">
    <source>
        <dbReference type="EMBL" id="KAJ6711150.1"/>
    </source>
</evidence>
<reference evidence="7" key="1">
    <citation type="submission" date="2022-11" db="EMBL/GenBank/DDBJ databases">
        <authorList>
            <person name="Hyden B.L."/>
            <person name="Feng K."/>
            <person name="Yates T."/>
            <person name="Jawdy S."/>
            <person name="Smart L.B."/>
            <person name="Muchero W."/>
        </authorList>
    </citation>
    <scope>NUCLEOTIDE SEQUENCE</scope>
    <source>
        <tissue evidence="7">Shoot tip</tissue>
    </source>
</reference>
<dbReference type="GO" id="GO:0000932">
    <property type="term" value="C:P-body"/>
    <property type="evidence" value="ECO:0007669"/>
    <property type="project" value="TreeGrafter"/>
</dbReference>
<dbReference type="SMART" id="SM01271">
    <property type="entry name" value="LSM14"/>
    <property type="match status" value="1"/>
</dbReference>
<dbReference type="SUPFAM" id="SSF50182">
    <property type="entry name" value="Sm-like ribonucleoproteins"/>
    <property type="match status" value="1"/>
</dbReference>
<dbReference type="InterPro" id="IPR010920">
    <property type="entry name" value="LSM_dom_sf"/>
</dbReference>
<dbReference type="PROSITE" id="PS51512">
    <property type="entry name" value="DFDF"/>
    <property type="match status" value="1"/>
</dbReference>
<dbReference type="InterPro" id="IPR019050">
    <property type="entry name" value="FDF_dom"/>
</dbReference>
<sequence>MASSSSSKAGESYIGSLISITSKYEIRYEGFLYHINSQDSTIGLKDVRSYGTEGRKKDGPQIPPSDKVYECILFRGSDIKDLQVRSPPPAQTEEQIYNDPAIIQNHSALSSSTAVGVQAQHTPALTTKAHSGALPSFQPANHVVLKNLSLATQNAGPSLSMPMHSQGYHGITSQQSMVSSPLIVQNPMQVFGSQESPVMGLKSPSECITPESTVAANPLNPNFSSSLPLVQYAISPDTSSFFSLKTPTPSHATSLPVHRLTMSSIPVSSQDINTTKTLAAAHPMAMHPAQSMPYLMPSYVGSTSSSVLTPPPSLLSPHHFLQSRPPVLSSPQKLYPDQKDVAVLTPLSSTSPPLLSTPASQPPLLPLPGSVQQHKYLTSQFTEEFDFEAMNEKFKKDEVWGYLGKAKQREKIEGMEDNTTDQSMVDKEALAVVPNLDPKPAYKKDEFFDSISCNIRTQRWNGQNCFSERMKLDTETFGILHLRPNLGHRGLGSGRGDTYHTSRGRGRGYGYRGRGRYGAMGDLFLLISSGVVNHELQEPTVFVLSFLVRPVVSVSADRSILTIIFIVIPDGLSWYEGRH</sequence>
<dbReference type="InterPro" id="IPR025768">
    <property type="entry name" value="TFG_box"/>
</dbReference>
<gene>
    <name evidence="7" type="ORF">OIU79_007577</name>
</gene>
<evidence type="ECO:0000259" key="3">
    <source>
        <dbReference type="PROSITE" id="PS51512"/>
    </source>
</evidence>
<evidence type="ECO:0000256" key="2">
    <source>
        <dbReference type="PROSITE-ProRule" id="PRU00869"/>
    </source>
</evidence>
<name>A0A9Q0YV05_SALPP</name>
<reference evidence="7" key="2">
    <citation type="journal article" date="2023" name="Int. J. Mol. Sci.">
        <title>De Novo Assembly and Annotation of 11 Diverse Shrub Willow (Salix) Genomes Reveals Novel Gene Organization in Sex-Linked Regions.</title>
        <authorList>
            <person name="Hyden B."/>
            <person name="Feng K."/>
            <person name="Yates T.B."/>
            <person name="Jawdy S."/>
            <person name="Cereghino C."/>
            <person name="Smart L.B."/>
            <person name="Muchero W."/>
        </authorList>
    </citation>
    <scope>NUCLEOTIDE SEQUENCE</scope>
    <source>
        <tissue evidence="7">Shoot tip</tissue>
    </source>
</reference>
<accession>A0A9Q0YV05</accession>
<dbReference type="EMBL" id="JAPFFK010000015">
    <property type="protein sequence ID" value="KAJ6711150.1"/>
    <property type="molecule type" value="Genomic_DNA"/>
</dbReference>
<evidence type="ECO:0000259" key="5">
    <source>
        <dbReference type="PROSITE" id="PS51536"/>
    </source>
</evidence>
<protein>
    <submittedName>
        <fullName evidence="7">DECAPPING 5-LIKE PROTEIN-RELATED</fullName>
    </submittedName>
</protein>
<dbReference type="SMART" id="SM01199">
    <property type="entry name" value="FDF"/>
    <property type="match status" value="1"/>
</dbReference>
<dbReference type="GO" id="GO:0034063">
    <property type="term" value="P:stress granule assembly"/>
    <property type="evidence" value="ECO:0007669"/>
    <property type="project" value="TreeGrafter"/>
</dbReference>
<dbReference type="PROSITE" id="PS51536">
    <property type="entry name" value="TFG"/>
    <property type="match status" value="1"/>
</dbReference>
<evidence type="ECO:0000313" key="8">
    <source>
        <dbReference type="Proteomes" id="UP001151532"/>
    </source>
</evidence>
<dbReference type="OrthoDB" id="21539at2759"/>
<dbReference type="InterPro" id="IPR047575">
    <property type="entry name" value="Sm"/>
</dbReference>
<feature type="domain" description="FFD box profile" evidence="4">
    <location>
        <begin position="440"/>
        <end position="455"/>
    </location>
</feature>
<feature type="short sequence motif" description="FFD box" evidence="1">
    <location>
        <begin position="440"/>
        <end position="455"/>
    </location>
</feature>
<organism evidence="7 8">
    <name type="scientific">Salix purpurea</name>
    <name type="common">Purple osier willow</name>
    <dbReference type="NCBI Taxonomy" id="77065"/>
    <lineage>
        <taxon>Eukaryota</taxon>
        <taxon>Viridiplantae</taxon>
        <taxon>Streptophyta</taxon>
        <taxon>Embryophyta</taxon>
        <taxon>Tracheophyta</taxon>
        <taxon>Spermatophyta</taxon>
        <taxon>Magnoliopsida</taxon>
        <taxon>eudicotyledons</taxon>
        <taxon>Gunneridae</taxon>
        <taxon>Pentapetalae</taxon>
        <taxon>rosids</taxon>
        <taxon>fabids</taxon>
        <taxon>Malpighiales</taxon>
        <taxon>Salicaceae</taxon>
        <taxon>Saliceae</taxon>
        <taxon>Salix</taxon>
    </lineage>
</organism>
<dbReference type="Pfam" id="PF12701">
    <property type="entry name" value="LSM14"/>
    <property type="match status" value="1"/>
</dbReference>
<dbReference type="GO" id="GO:0003729">
    <property type="term" value="F:mRNA binding"/>
    <property type="evidence" value="ECO:0007669"/>
    <property type="project" value="TreeGrafter"/>
</dbReference>
<evidence type="ECO:0000259" key="4">
    <source>
        <dbReference type="PROSITE" id="PS51513"/>
    </source>
</evidence>
<evidence type="ECO:0000256" key="1">
    <source>
        <dbReference type="PROSITE-ProRule" id="PRU00846"/>
    </source>
</evidence>
<comment type="caution">
    <text evidence="7">The sequence shown here is derived from an EMBL/GenBank/DDBJ whole genome shotgun (WGS) entry which is preliminary data.</text>
</comment>
<dbReference type="Gene3D" id="2.30.30.100">
    <property type="match status" value="1"/>
</dbReference>
<feature type="domain" description="DFDF" evidence="3">
    <location>
        <begin position="373"/>
        <end position="409"/>
    </location>
</feature>
<dbReference type="InterPro" id="IPR025609">
    <property type="entry name" value="Lsm14-like_N"/>
</dbReference>
<dbReference type="Pfam" id="PF09532">
    <property type="entry name" value="FDF"/>
    <property type="match status" value="1"/>
</dbReference>
<feature type="domain" description="TFG box profile" evidence="5">
    <location>
        <begin position="461"/>
        <end position="481"/>
    </location>
</feature>
<feature type="domain" description="Sm" evidence="6">
    <location>
        <begin position="5"/>
        <end position="88"/>
    </location>
</feature>
<dbReference type="CDD" id="cd01736">
    <property type="entry name" value="LSm14_N"/>
    <property type="match status" value="1"/>
</dbReference>